<evidence type="ECO:0000313" key="2">
    <source>
        <dbReference type="Proteomes" id="UP000752696"/>
    </source>
</evidence>
<dbReference type="OrthoDB" id="6617263at2759"/>
<dbReference type="EMBL" id="CAJDYZ010011419">
    <property type="protein sequence ID" value="CAD1479426.1"/>
    <property type="molecule type" value="Genomic_DNA"/>
</dbReference>
<name>A0A6V7HGP9_9HYME</name>
<dbReference type="Proteomes" id="UP000752696">
    <property type="component" value="Unassembled WGS sequence"/>
</dbReference>
<dbReference type="AlphaFoldDB" id="A0A6V7HGP9"/>
<gene>
    <name evidence="1" type="ORF">MHI_LOCUS858447</name>
</gene>
<sequence length="1199" mass="140760">MAMTTPYLDAIQAIPGDTPGEKFRWIRNFIREKLSVSDNLEDIVESDKVPRMLVPLVQIQAAIMLNEKDPQNEIAYAAIAEALKSEDEMIVNKALQANSFFDGTNKSITNIRYFSDNLFSYVSLNTRARIIKTLALQLSSKKNSDLAEKFFVAVEKLYGVQQAVPLLLACNDSFTYNKIVEKRLVLNRQLVIQIFRKNPDLVVRYLKLGFKDDDSGTRHFHPVNIYDFNDLLIQLIKNKLDSFVELCTLYKKCPPVLTMNNKTARIFLRNGRAYLYENPILYIKMLPLKKISDECMEVIYPKLFPKKIKEFKTDDILKYLQYYREDKKANLFLRSYQQVYNKNILDEPKKITVNLLKILPAEERVRQARIKMTTEPNEINCNDEIDQVNYVNCWDCYLPVEESLPQFKEEISKESEMKCRTTIACEMIYCCHVNRDDKSLLKVLTYLKNRHSNEQAWFISQVFQTLLNHYDLPHMGDEYWVILRKMISSAHMRRTLRSNIQTSVSIVEAAIHHNILQNKNIDVLIDILVDLNSTRKIAYWNIIQKYPQCEKMCLEACINVVSQKYDSNLTPWREDGAGILFDLCTSIYHFNKTHVNKHSHIKRMTIADYPWLLATVENILNMGRESNVYIRQNLQNLFMKNDTELYKRFWPDDKKFKILTGEVFNILKRNPKDILTKWRDYLNICKDHWHKYHMRMFIKALRWYKEIPIKFAKQCLQDISKNEMDCLNILAILVHGETFSKIIEPLISTSKVMDVQHEDINYKFIQRITSGMRLANPPVPLTMLSKLCNLDCLSALPAFTNACRRTNAMTVISFSRILSTQRVAVRKHGIRSMYLVASREYMIRFLRVQWESEQNHSIRMILIFQIMQLFITEPDSTTWSLFCRVISTLTVEDEKILPKLFITIISTPDEYVADYFMLLMETVTRFERIGLNIKQVVDHISHLLSFLNAAICNLLPEYFIKDLIRKYIFNQDVNMYKSSNIFMIVALFPAKKGKFDERMNLFSEVFKEIVASNWNVPHPKHRRFYPMNNAFRRLTDIIVTMTIFMKVDERLVDRLLSMFISILEPQKDPRSYLQLVYCKEKISSTTPKEFGLNVGRRIDELAKMFSPFLMFFIIDVLKSMLVSEFFTGYDKEDIEFDVVEGLLEAGINSATLVAVKLFNSLTPNEQPDRYDKLMRIFFEYESPMVKSIVNDIINNTCID</sequence>
<keyword evidence="2" id="KW-1185">Reference proteome</keyword>
<protein>
    <submittedName>
        <fullName evidence="1">Uncharacterized protein</fullName>
    </submittedName>
</protein>
<evidence type="ECO:0000313" key="1">
    <source>
        <dbReference type="EMBL" id="CAD1479426.1"/>
    </source>
</evidence>
<accession>A0A6V7HGP9</accession>
<reference evidence="1" key="1">
    <citation type="submission" date="2020-07" db="EMBL/GenBank/DDBJ databases">
        <authorList>
            <person name="Nazaruddin N."/>
        </authorList>
    </citation>
    <scope>NUCLEOTIDE SEQUENCE</scope>
</reference>
<proteinExistence type="predicted"/>
<comment type="caution">
    <text evidence="1">The sequence shown here is derived from an EMBL/GenBank/DDBJ whole genome shotgun (WGS) entry which is preliminary data.</text>
</comment>
<organism evidence="1 2">
    <name type="scientific">Heterotrigona itama</name>
    <dbReference type="NCBI Taxonomy" id="395501"/>
    <lineage>
        <taxon>Eukaryota</taxon>
        <taxon>Metazoa</taxon>
        <taxon>Ecdysozoa</taxon>
        <taxon>Arthropoda</taxon>
        <taxon>Hexapoda</taxon>
        <taxon>Insecta</taxon>
        <taxon>Pterygota</taxon>
        <taxon>Neoptera</taxon>
        <taxon>Endopterygota</taxon>
        <taxon>Hymenoptera</taxon>
        <taxon>Apocrita</taxon>
        <taxon>Aculeata</taxon>
        <taxon>Apoidea</taxon>
        <taxon>Anthophila</taxon>
        <taxon>Apidae</taxon>
        <taxon>Heterotrigona</taxon>
    </lineage>
</organism>